<evidence type="ECO:0000313" key="1">
    <source>
        <dbReference type="EMBL" id="KAF7678646.1"/>
    </source>
</evidence>
<protein>
    <submittedName>
        <fullName evidence="1">Uncharacterized protein</fullName>
    </submittedName>
</protein>
<dbReference type="RefSeq" id="XP_038788781.1">
    <property type="nucleotide sequence ID" value="XM_038929074.1"/>
</dbReference>
<dbReference type="AlphaFoldDB" id="A0A8H7BFU7"/>
<organism evidence="1 2">
    <name type="scientific">Alternaria burnsii</name>
    <dbReference type="NCBI Taxonomy" id="1187904"/>
    <lineage>
        <taxon>Eukaryota</taxon>
        <taxon>Fungi</taxon>
        <taxon>Dikarya</taxon>
        <taxon>Ascomycota</taxon>
        <taxon>Pezizomycotina</taxon>
        <taxon>Dothideomycetes</taxon>
        <taxon>Pleosporomycetidae</taxon>
        <taxon>Pleosporales</taxon>
        <taxon>Pleosporineae</taxon>
        <taxon>Pleosporaceae</taxon>
        <taxon>Alternaria</taxon>
        <taxon>Alternaria sect. Alternaria</taxon>
    </lineage>
</organism>
<accession>A0A8H7BFU7</accession>
<reference evidence="1" key="2">
    <citation type="submission" date="2020-08" db="EMBL/GenBank/DDBJ databases">
        <title>Draft Genome Sequence of Cumin Blight Pathogen Alternaria burnsii.</title>
        <authorList>
            <person name="Feng Z."/>
        </authorList>
    </citation>
    <scope>NUCLEOTIDE SEQUENCE</scope>
    <source>
        <strain evidence="1">CBS107.38</strain>
    </source>
</reference>
<dbReference type="GeneID" id="62202252"/>
<keyword evidence="2" id="KW-1185">Reference proteome</keyword>
<gene>
    <name evidence="1" type="ORF">GT037_004027</name>
</gene>
<reference evidence="1" key="1">
    <citation type="submission" date="2020-01" db="EMBL/GenBank/DDBJ databases">
        <authorList>
            <person name="Feng Z.H.Z."/>
        </authorList>
    </citation>
    <scope>NUCLEOTIDE SEQUENCE</scope>
    <source>
        <strain evidence="1">CBS107.38</strain>
    </source>
</reference>
<comment type="caution">
    <text evidence="1">The sequence shown here is derived from an EMBL/GenBank/DDBJ whole genome shotgun (WGS) entry which is preliminary data.</text>
</comment>
<sequence>MPADWADCLQPIFRLKQRQPSCSETPLDKRWELVLLFNRTPSRKGSKAAAVFPASGHARKASGMRVMSQLQILDAQLCV</sequence>
<dbReference type="Proteomes" id="UP000596902">
    <property type="component" value="Unassembled WGS sequence"/>
</dbReference>
<proteinExistence type="predicted"/>
<evidence type="ECO:0000313" key="2">
    <source>
        <dbReference type="Proteomes" id="UP000596902"/>
    </source>
</evidence>
<dbReference type="EMBL" id="JAAABM010000004">
    <property type="protein sequence ID" value="KAF7678646.1"/>
    <property type="molecule type" value="Genomic_DNA"/>
</dbReference>
<name>A0A8H7BFU7_9PLEO</name>